<keyword evidence="3" id="KW-0488">Methylation</keyword>
<dbReference type="CDD" id="cd06225">
    <property type="entry name" value="HAMP"/>
    <property type="match status" value="1"/>
</dbReference>
<keyword evidence="2" id="KW-1003">Cell membrane</keyword>
<keyword evidence="11" id="KW-0175">Coiled coil</keyword>
<reference evidence="15" key="2">
    <citation type="submission" date="2020-09" db="EMBL/GenBank/DDBJ databases">
        <authorList>
            <person name="Sun Q."/>
            <person name="Zhou Y."/>
        </authorList>
    </citation>
    <scope>NUCLEOTIDE SEQUENCE</scope>
    <source>
        <strain evidence="15">CGMCC 1.12360</strain>
    </source>
</reference>
<keyword evidence="7 12" id="KW-0472">Membrane</keyword>
<name>A0A8J2ZR67_9BACI</name>
<evidence type="ECO:0000256" key="5">
    <source>
        <dbReference type="ARBA" id="ARBA00022692"/>
    </source>
</evidence>
<evidence type="ECO:0000256" key="12">
    <source>
        <dbReference type="SAM" id="Phobius"/>
    </source>
</evidence>
<proteinExistence type="inferred from homology"/>
<dbReference type="PROSITE" id="PS50111">
    <property type="entry name" value="CHEMOTAXIS_TRANSDUC_2"/>
    <property type="match status" value="1"/>
</dbReference>
<dbReference type="SUPFAM" id="SSF58104">
    <property type="entry name" value="Methyl-accepting chemotaxis protein (MCP) signaling domain"/>
    <property type="match status" value="1"/>
</dbReference>
<comment type="similarity">
    <text evidence="9">Belongs to the methyl-accepting chemotaxis (MCP) protein family.</text>
</comment>
<feature type="coiled-coil region" evidence="11">
    <location>
        <begin position="414"/>
        <end position="441"/>
    </location>
</feature>
<dbReference type="InterPro" id="IPR029151">
    <property type="entry name" value="Sensor-like_sf"/>
</dbReference>
<comment type="subcellular location">
    <subcellularLocation>
        <location evidence="1">Cell membrane</location>
        <topology evidence="1">Multi-pass membrane protein</topology>
    </subcellularLocation>
</comment>
<dbReference type="Pfam" id="PF02743">
    <property type="entry name" value="dCache_1"/>
    <property type="match status" value="1"/>
</dbReference>
<dbReference type="GO" id="GO:0007165">
    <property type="term" value="P:signal transduction"/>
    <property type="evidence" value="ECO:0007669"/>
    <property type="project" value="UniProtKB-KW"/>
</dbReference>
<dbReference type="Gene3D" id="3.30.450.20">
    <property type="entry name" value="PAS domain"/>
    <property type="match status" value="2"/>
</dbReference>
<dbReference type="EMBL" id="BMEV01000018">
    <property type="protein sequence ID" value="GGH74246.1"/>
    <property type="molecule type" value="Genomic_DNA"/>
</dbReference>
<dbReference type="InterPro" id="IPR033479">
    <property type="entry name" value="dCache_1"/>
</dbReference>
<dbReference type="Proteomes" id="UP000602050">
    <property type="component" value="Unassembled WGS sequence"/>
</dbReference>
<comment type="caution">
    <text evidence="15">The sequence shown here is derived from an EMBL/GenBank/DDBJ whole genome shotgun (WGS) entry which is preliminary data.</text>
</comment>
<evidence type="ECO:0000256" key="7">
    <source>
        <dbReference type="ARBA" id="ARBA00023136"/>
    </source>
</evidence>
<dbReference type="AlphaFoldDB" id="A0A8J2ZR67"/>
<dbReference type="GO" id="GO:0006935">
    <property type="term" value="P:chemotaxis"/>
    <property type="evidence" value="ECO:0007669"/>
    <property type="project" value="UniProtKB-KW"/>
</dbReference>
<evidence type="ECO:0000313" key="16">
    <source>
        <dbReference type="Proteomes" id="UP000602050"/>
    </source>
</evidence>
<dbReference type="Gene3D" id="1.10.287.950">
    <property type="entry name" value="Methyl-accepting chemotaxis protein"/>
    <property type="match status" value="1"/>
</dbReference>
<dbReference type="PROSITE" id="PS50885">
    <property type="entry name" value="HAMP"/>
    <property type="match status" value="1"/>
</dbReference>
<sequence length="665" mass="73786">MEKKKTRRLRSIQKKILYPTIILIFAATLVISYISYNFAVELTTEELAQNVESQMAGMNEAFHIFYENMDSILQRLNEQDVVKNGDRNQLIKYLGDTVDVTPSIQSMYSSYEQSGETIIYPVVDLGPDFDARERGWYKAAVEAEGKTIWTSPYIDQATGEIIVTAARAFYDERGRLLGASGIDIFTGTLMEMVGKAEIGDTGYAIVLDNQGNFISHPNAARIGESAAQTSGFSALLDAGEKGILEYESSGEERIIGFVKNSVTDWIIAGNISKKEFEKKGLAITLPIFISLMIFLILVIAVIIFITRRMIKPIRKLQENMKQVEQGDLTAKVEVNRDDEIGELSHSFQVMVDEIRALMKNIYALSGQVKAASQSLLSNTEEQNVSANEVAATMEQIAAGASSQSDIVEKNLEQMEMMSEMLDRVADENRTMQREAEEMSQMADKGIGIIQQLRQQTEQTGKETENVLSAIHKLDERSSDINQIVQKITDIANQTNLLALNASIEAARAGEHGRGFAVVASEVGKLAEQTGKALEDVSASIAEMQQEMKQTVEIITKTSDIFMTQSESVKDTEESFYQLTEKAKSTGEVIERTMHLVEDVLKHGEAVTEYIRDITSISQETSAGTEEVSAAMEEQTAAIEQLSKLAANLEEDAMKMEKEVGKFKMD</sequence>
<keyword evidence="6 12" id="KW-1133">Transmembrane helix</keyword>
<evidence type="ECO:0000256" key="9">
    <source>
        <dbReference type="ARBA" id="ARBA00029447"/>
    </source>
</evidence>
<dbReference type="InterPro" id="IPR004089">
    <property type="entry name" value="MCPsignal_dom"/>
</dbReference>
<dbReference type="Pfam" id="PF00672">
    <property type="entry name" value="HAMP"/>
    <property type="match status" value="1"/>
</dbReference>
<feature type="coiled-coil region" evidence="11">
    <location>
        <begin position="526"/>
        <end position="553"/>
    </location>
</feature>
<dbReference type="Pfam" id="PF00015">
    <property type="entry name" value="MCPsignal"/>
    <property type="match status" value="1"/>
</dbReference>
<feature type="transmembrane region" description="Helical" evidence="12">
    <location>
        <begin position="281"/>
        <end position="305"/>
    </location>
</feature>
<feature type="coiled-coil region" evidence="11">
    <location>
        <begin position="631"/>
        <end position="665"/>
    </location>
</feature>
<keyword evidence="4" id="KW-0145">Chemotaxis</keyword>
<gene>
    <name evidence="15" type="ORF">GCM10010978_12920</name>
</gene>
<dbReference type="SUPFAM" id="SSF103190">
    <property type="entry name" value="Sensory domain-like"/>
    <property type="match status" value="1"/>
</dbReference>
<dbReference type="RefSeq" id="WP_188391568.1">
    <property type="nucleotide sequence ID" value="NZ_BMEV01000018.1"/>
</dbReference>
<evidence type="ECO:0000256" key="3">
    <source>
        <dbReference type="ARBA" id="ARBA00022481"/>
    </source>
</evidence>
<evidence type="ECO:0000256" key="8">
    <source>
        <dbReference type="ARBA" id="ARBA00023224"/>
    </source>
</evidence>
<evidence type="ECO:0000313" key="15">
    <source>
        <dbReference type="EMBL" id="GGH74246.1"/>
    </source>
</evidence>
<reference evidence="15" key="1">
    <citation type="journal article" date="2014" name="Int. J. Syst. Evol. Microbiol.">
        <title>Complete genome sequence of Corynebacterium casei LMG S-19264T (=DSM 44701T), isolated from a smear-ripened cheese.</title>
        <authorList>
            <consortium name="US DOE Joint Genome Institute (JGI-PGF)"/>
            <person name="Walter F."/>
            <person name="Albersmeier A."/>
            <person name="Kalinowski J."/>
            <person name="Ruckert C."/>
        </authorList>
    </citation>
    <scope>NUCLEOTIDE SEQUENCE</scope>
    <source>
        <strain evidence="15">CGMCC 1.12360</strain>
    </source>
</reference>
<dbReference type="PANTHER" id="PTHR32089">
    <property type="entry name" value="METHYL-ACCEPTING CHEMOTAXIS PROTEIN MCPB"/>
    <property type="match status" value="1"/>
</dbReference>
<dbReference type="InterPro" id="IPR003660">
    <property type="entry name" value="HAMP_dom"/>
</dbReference>
<dbReference type="PANTHER" id="PTHR32089:SF114">
    <property type="entry name" value="METHYL-ACCEPTING CHEMOTAXIS PROTEIN MCPB"/>
    <property type="match status" value="1"/>
</dbReference>
<feature type="domain" description="Methyl-accepting transducer" evidence="13">
    <location>
        <begin position="378"/>
        <end position="635"/>
    </location>
</feature>
<dbReference type="CDD" id="cd12912">
    <property type="entry name" value="PDC2_MCP_like"/>
    <property type="match status" value="1"/>
</dbReference>
<evidence type="ECO:0000259" key="14">
    <source>
        <dbReference type="PROSITE" id="PS50885"/>
    </source>
</evidence>
<feature type="domain" description="HAMP" evidence="14">
    <location>
        <begin position="307"/>
        <end position="359"/>
    </location>
</feature>
<dbReference type="GO" id="GO:0005886">
    <property type="term" value="C:plasma membrane"/>
    <property type="evidence" value="ECO:0007669"/>
    <property type="project" value="UniProtKB-SubCell"/>
</dbReference>
<evidence type="ECO:0000256" key="10">
    <source>
        <dbReference type="PROSITE-ProRule" id="PRU00284"/>
    </source>
</evidence>
<keyword evidence="5 12" id="KW-0812">Transmembrane</keyword>
<keyword evidence="16" id="KW-1185">Reference proteome</keyword>
<evidence type="ECO:0000259" key="13">
    <source>
        <dbReference type="PROSITE" id="PS50111"/>
    </source>
</evidence>
<protein>
    <submittedName>
        <fullName evidence="15">Chemotaxis protein</fullName>
    </submittedName>
</protein>
<dbReference type="CDD" id="cd12913">
    <property type="entry name" value="PDC1_MCP_like"/>
    <property type="match status" value="1"/>
</dbReference>
<evidence type="ECO:0000256" key="2">
    <source>
        <dbReference type="ARBA" id="ARBA00022475"/>
    </source>
</evidence>
<organism evidence="15 16">
    <name type="scientific">Compostibacillus humi</name>
    <dbReference type="NCBI Taxonomy" id="1245525"/>
    <lineage>
        <taxon>Bacteria</taxon>
        <taxon>Bacillati</taxon>
        <taxon>Bacillota</taxon>
        <taxon>Bacilli</taxon>
        <taxon>Bacillales</taxon>
        <taxon>Bacillaceae</taxon>
        <taxon>Compostibacillus</taxon>
    </lineage>
</organism>
<accession>A0A8J2ZR67</accession>
<evidence type="ECO:0000256" key="11">
    <source>
        <dbReference type="SAM" id="Coils"/>
    </source>
</evidence>
<feature type="transmembrane region" description="Helical" evidence="12">
    <location>
        <begin position="16"/>
        <end position="36"/>
    </location>
</feature>
<dbReference type="Gene3D" id="6.10.340.10">
    <property type="match status" value="1"/>
</dbReference>
<keyword evidence="8 10" id="KW-0807">Transducer</keyword>
<dbReference type="SMART" id="SM00304">
    <property type="entry name" value="HAMP"/>
    <property type="match status" value="1"/>
</dbReference>
<evidence type="ECO:0000256" key="1">
    <source>
        <dbReference type="ARBA" id="ARBA00004651"/>
    </source>
</evidence>
<evidence type="ECO:0000256" key="4">
    <source>
        <dbReference type="ARBA" id="ARBA00022500"/>
    </source>
</evidence>
<dbReference type="SMART" id="SM00283">
    <property type="entry name" value="MA"/>
    <property type="match status" value="1"/>
</dbReference>
<evidence type="ECO:0000256" key="6">
    <source>
        <dbReference type="ARBA" id="ARBA00022989"/>
    </source>
</evidence>